<organism evidence="2">
    <name type="scientific">viral metagenome</name>
    <dbReference type="NCBI Taxonomy" id="1070528"/>
    <lineage>
        <taxon>unclassified sequences</taxon>
        <taxon>metagenomes</taxon>
        <taxon>organismal metagenomes</taxon>
    </lineage>
</organism>
<dbReference type="GO" id="GO:0016887">
    <property type="term" value="F:ATP hydrolysis activity"/>
    <property type="evidence" value="ECO:0007669"/>
    <property type="project" value="InterPro"/>
</dbReference>
<accession>A0A6C0AZI7</accession>
<dbReference type="Gene3D" id="3.40.50.300">
    <property type="entry name" value="P-loop containing nucleotide triphosphate hydrolases"/>
    <property type="match status" value="1"/>
</dbReference>
<reference evidence="2" key="1">
    <citation type="journal article" date="2020" name="Nature">
        <title>Giant virus diversity and host interactions through global metagenomics.</title>
        <authorList>
            <person name="Schulz F."/>
            <person name="Roux S."/>
            <person name="Paez-Espino D."/>
            <person name="Jungbluth S."/>
            <person name="Walsh D.A."/>
            <person name="Denef V.J."/>
            <person name="McMahon K.D."/>
            <person name="Konstantinidis K.T."/>
            <person name="Eloe-Fadrosh E.A."/>
            <person name="Kyrpides N.C."/>
            <person name="Woyke T."/>
        </authorList>
    </citation>
    <scope>NUCLEOTIDE SEQUENCE</scope>
    <source>
        <strain evidence="2">GVMAG-M-3300009182-67</strain>
    </source>
</reference>
<sequence length="483" mass="55307">MVKLIFKPDGKTDNVVESKTSKKQELNLNPFKFNESPDFEVTETKPEGPFANCVKDLVGLENCAYVLNDWYLNKSDKLLLIIGPVGCGKTSLVEFYCKENSIQLYTVKTTETIKTKKELLRDIITFSVYSSTSFFIKKGNGKKLILIDEYQNGPNDLLSITDINNLSSGDLKELSTVYDVKGGIVLPPILIISGDSKGTKLSDLKKTHEVYYINEIPNYILKPWITKISKNSPEILNEILKKCKSDKRLILHTLEFLKNTGTNNIISFIENFYIDVDVNIFDFINLLFDNSELSLDEIFKVYDTDGFLLSNLVYENYLDYNQDIHAVANSSEAISFGETIFSDTYESTKSFIPDAHCLNAMCIPRYHSKDDRPNKNVRSSCLNNRFNIFLNNKKTFKKISESNSLDIYDIFILKKFVNQSLIKTKILSPTQELFIKNIIGSLNGNGMEKMEFIYKHFSEFDGKDSKTKNFTLKFKEKINKLIN</sequence>
<dbReference type="SUPFAM" id="SSF52540">
    <property type="entry name" value="P-loop containing nucleoside triphosphate hydrolases"/>
    <property type="match status" value="1"/>
</dbReference>
<dbReference type="InterPro" id="IPR027417">
    <property type="entry name" value="P-loop_NTPase"/>
</dbReference>
<evidence type="ECO:0000313" key="2">
    <source>
        <dbReference type="EMBL" id="QHS84931.1"/>
    </source>
</evidence>
<dbReference type="GO" id="GO:0005524">
    <property type="term" value="F:ATP binding"/>
    <property type="evidence" value="ECO:0007669"/>
    <property type="project" value="InterPro"/>
</dbReference>
<evidence type="ECO:0000259" key="1">
    <source>
        <dbReference type="Pfam" id="PF00004"/>
    </source>
</evidence>
<feature type="domain" description="ATPase AAA-type core" evidence="1">
    <location>
        <begin position="79"/>
        <end position="149"/>
    </location>
</feature>
<dbReference type="Pfam" id="PF00004">
    <property type="entry name" value="AAA"/>
    <property type="match status" value="1"/>
</dbReference>
<dbReference type="InterPro" id="IPR003959">
    <property type="entry name" value="ATPase_AAA_core"/>
</dbReference>
<dbReference type="AlphaFoldDB" id="A0A6C0AZI7"/>
<name>A0A6C0AZI7_9ZZZZ</name>
<protein>
    <recommendedName>
        <fullName evidence="1">ATPase AAA-type core domain-containing protein</fullName>
    </recommendedName>
</protein>
<proteinExistence type="predicted"/>
<dbReference type="EMBL" id="MN739039">
    <property type="protein sequence ID" value="QHS84931.1"/>
    <property type="molecule type" value="Genomic_DNA"/>
</dbReference>